<evidence type="ECO:0000313" key="8">
    <source>
        <dbReference type="Proteomes" id="UP000594638"/>
    </source>
</evidence>
<dbReference type="Gene3D" id="2.170.150.80">
    <property type="entry name" value="NAC domain"/>
    <property type="match status" value="1"/>
</dbReference>
<keyword evidence="8" id="KW-1185">Reference proteome</keyword>
<comment type="caution">
    <text evidence="7">The sequence shown here is derived from an EMBL/GenBank/DDBJ whole genome shotgun (WGS) entry which is preliminary data.</text>
</comment>
<dbReference type="AlphaFoldDB" id="A0A8S0PZX1"/>
<gene>
    <name evidence="7" type="ORF">OLEA9_A034399</name>
</gene>
<reference evidence="7 8" key="1">
    <citation type="submission" date="2019-12" db="EMBL/GenBank/DDBJ databases">
        <authorList>
            <person name="Alioto T."/>
            <person name="Alioto T."/>
            <person name="Gomez Garrido J."/>
        </authorList>
    </citation>
    <scope>NUCLEOTIDE SEQUENCE [LARGE SCALE GENOMIC DNA]</scope>
</reference>
<evidence type="ECO:0000256" key="2">
    <source>
        <dbReference type="ARBA" id="ARBA00023125"/>
    </source>
</evidence>
<proteinExistence type="predicted"/>
<evidence type="ECO:0000256" key="3">
    <source>
        <dbReference type="ARBA" id="ARBA00023163"/>
    </source>
</evidence>
<dbReference type="SUPFAM" id="SSF101941">
    <property type="entry name" value="NAC domain"/>
    <property type="match status" value="1"/>
</dbReference>
<dbReference type="PROSITE" id="PS51005">
    <property type="entry name" value="NAC"/>
    <property type="match status" value="1"/>
</dbReference>
<dbReference type="GO" id="GO:0006355">
    <property type="term" value="P:regulation of DNA-templated transcription"/>
    <property type="evidence" value="ECO:0007669"/>
    <property type="project" value="InterPro"/>
</dbReference>
<dbReference type="GO" id="GO:0003677">
    <property type="term" value="F:DNA binding"/>
    <property type="evidence" value="ECO:0007669"/>
    <property type="project" value="UniProtKB-KW"/>
</dbReference>
<sequence length="200" mass="22607">MSARDKLNFVKDGVSKLPPGFQFEPTDEEIVFQYLAPKIFSYPLPALVIPEISIGKFDPLELPGDFDQDRYIFCNKENGNSTIRVTSGGFWKLATGLDKQITCLKWMPIVGIKRTFIFYKGKNSRANSRTDWLMHEYHIAHVGNTQSTNSQEIGNWILCHIFLNKRNNKSEDTDSSSSSSSSYSDFSVLTEVSSNISSDD</sequence>
<dbReference type="InterPro" id="IPR003441">
    <property type="entry name" value="NAC-dom"/>
</dbReference>
<organism evidence="7 8">
    <name type="scientific">Olea europaea subsp. europaea</name>
    <dbReference type="NCBI Taxonomy" id="158383"/>
    <lineage>
        <taxon>Eukaryota</taxon>
        <taxon>Viridiplantae</taxon>
        <taxon>Streptophyta</taxon>
        <taxon>Embryophyta</taxon>
        <taxon>Tracheophyta</taxon>
        <taxon>Spermatophyta</taxon>
        <taxon>Magnoliopsida</taxon>
        <taxon>eudicotyledons</taxon>
        <taxon>Gunneridae</taxon>
        <taxon>Pentapetalae</taxon>
        <taxon>asterids</taxon>
        <taxon>lamiids</taxon>
        <taxon>Lamiales</taxon>
        <taxon>Oleaceae</taxon>
        <taxon>Oleeae</taxon>
        <taxon>Olea</taxon>
    </lineage>
</organism>
<dbReference type="Gramene" id="OE9A034399T1">
    <property type="protein sequence ID" value="OE9A034399C1"/>
    <property type="gene ID" value="OE9A034399"/>
</dbReference>
<dbReference type="PANTHER" id="PTHR31719">
    <property type="entry name" value="NAC TRANSCRIPTION FACTOR 56"/>
    <property type="match status" value="1"/>
</dbReference>
<name>A0A8S0PZX1_OLEEU</name>
<dbReference type="EMBL" id="CACTIH010000376">
    <property type="protein sequence ID" value="CAA2960226.1"/>
    <property type="molecule type" value="Genomic_DNA"/>
</dbReference>
<evidence type="ECO:0000256" key="5">
    <source>
        <dbReference type="SAM" id="MobiDB-lite"/>
    </source>
</evidence>
<evidence type="ECO:0000259" key="6">
    <source>
        <dbReference type="PROSITE" id="PS51005"/>
    </source>
</evidence>
<dbReference type="PANTHER" id="PTHR31719:SF130">
    <property type="entry name" value="NAC DOMAIN-CONTAINING PROTEIN 18"/>
    <property type="match status" value="1"/>
</dbReference>
<accession>A0A8S0PZX1</accession>
<feature type="compositionally biased region" description="Low complexity" evidence="5">
    <location>
        <begin position="175"/>
        <end position="187"/>
    </location>
</feature>
<evidence type="ECO:0000313" key="7">
    <source>
        <dbReference type="EMBL" id="CAA2960226.1"/>
    </source>
</evidence>
<keyword evidence="2" id="KW-0238">DNA-binding</keyword>
<evidence type="ECO:0000256" key="1">
    <source>
        <dbReference type="ARBA" id="ARBA00023015"/>
    </source>
</evidence>
<keyword evidence="4" id="KW-0539">Nucleus</keyword>
<dbReference type="Proteomes" id="UP000594638">
    <property type="component" value="Unassembled WGS sequence"/>
</dbReference>
<feature type="region of interest" description="Disordered" evidence="5">
    <location>
        <begin position="169"/>
        <end position="200"/>
    </location>
</feature>
<feature type="domain" description="NAC" evidence="6">
    <location>
        <begin position="17"/>
        <end position="164"/>
    </location>
</feature>
<dbReference type="InterPro" id="IPR036093">
    <property type="entry name" value="NAC_dom_sf"/>
</dbReference>
<feature type="compositionally biased region" description="Polar residues" evidence="5">
    <location>
        <begin position="190"/>
        <end position="200"/>
    </location>
</feature>
<keyword evidence="3" id="KW-0804">Transcription</keyword>
<dbReference type="Pfam" id="PF02365">
    <property type="entry name" value="NAM"/>
    <property type="match status" value="1"/>
</dbReference>
<evidence type="ECO:0000256" key="4">
    <source>
        <dbReference type="ARBA" id="ARBA00023242"/>
    </source>
</evidence>
<dbReference type="OrthoDB" id="1871428at2759"/>
<protein>
    <submittedName>
        <fullName evidence="7">NAC domain-containing 83-like</fullName>
    </submittedName>
</protein>
<keyword evidence="1" id="KW-0805">Transcription regulation</keyword>